<protein>
    <submittedName>
        <fullName evidence="1">Uncharacterized protein</fullName>
    </submittedName>
</protein>
<proteinExistence type="predicted"/>
<name>A0A9P4PI86_9PLEO</name>
<gene>
    <name evidence="1" type="ORF">P171DRAFT_43994</name>
</gene>
<evidence type="ECO:0000313" key="2">
    <source>
        <dbReference type="Proteomes" id="UP000799764"/>
    </source>
</evidence>
<evidence type="ECO:0000313" key="1">
    <source>
        <dbReference type="EMBL" id="KAF2443788.1"/>
    </source>
</evidence>
<dbReference type="EMBL" id="MU001502">
    <property type="protein sequence ID" value="KAF2443788.1"/>
    <property type="molecule type" value="Genomic_DNA"/>
</dbReference>
<dbReference type="AlphaFoldDB" id="A0A9P4PI86"/>
<keyword evidence="2" id="KW-1185">Reference proteome</keyword>
<sequence>MGPEVLPCCTMGELKNTQVIAPCLLRRPSSQKQKLCYPWDTVSATLTSKLYRPACHLRRGSVFSTSRERLVFKLRKDQRMYLSAAFSLVPKPCGTGSWETSLGSLIPKHERQQCHV</sequence>
<dbReference type="Proteomes" id="UP000799764">
    <property type="component" value="Unassembled WGS sequence"/>
</dbReference>
<comment type="caution">
    <text evidence="1">The sequence shown here is derived from an EMBL/GenBank/DDBJ whole genome shotgun (WGS) entry which is preliminary data.</text>
</comment>
<reference evidence="1" key="1">
    <citation type="journal article" date="2020" name="Stud. Mycol.">
        <title>101 Dothideomycetes genomes: a test case for predicting lifestyles and emergence of pathogens.</title>
        <authorList>
            <person name="Haridas S."/>
            <person name="Albert R."/>
            <person name="Binder M."/>
            <person name="Bloem J."/>
            <person name="Labutti K."/>
            <person name="Salamov A."/>
            <person name="Andreopoulos B."/>
            <person name="Baker S."/>
            <person name="Barry K."/>
            <person name="Bills G."/>
            <person name="Bluhm B."/>
            <person name="Cannon C."/>
            <person name="Castanera R."/>
            <person name="Culley D."/>
            <person name="Daum C."/>
            <person name="Ezra D."/>
            <person name="Gonzalez J."/>
            <person name="Henrissat B."/>
            <person name="Kuo A."/>
            <person name="Liang C."/>
            <person name="Lipzen A."/>
            <person name="Lutzoni F."/>
            <person name="Magnuson J."/>
            <person name="Mondo S."/>
            <person name="Nolan M."/>
            <person name="Ohm R."/>
            <person name="Pangilinan J."/>
            <person name="Park H.-J."/>
            <person name="Ramirez L."/>
            <person name="Alfaro M."/>
            <person name="Sun H."/>
            <person name="Tritt A."/>
            <person name="Yoshinaga Y."/>
            <person name="Zwiers L.-H."/>
            <person name="Turgeon B."/>
            <person name="Goodwin S."/>
            <person name="Spatafora J."/>
            <person name="Crous P."/>
            <person name="Grigoriev I."/>
        </authorList>
    </citation>
    <scope>NUCLEOTIDE SEQUENCE</scope>
    <source>
        <strain evidence="1">CBS 690.94</strain>
    </source>
</reference>
<accession>A0A9P4PI86</accession>
<organism evidence="1 2">
    <name type="scientific">Karstenula rhodostoma CBS 690.94</name>
    <dbReference type="NCBI Taxonomy" id="1392251"/>
    <lineage>
        <taxon>Eukaryota</taxon>
        <taxon>Fungi</taxon>
        <taxon>Dikarya</taxon>
        <taxon>Ascomycota</taxon>
        <taxon>Pezizomycotina</taxon>
        <taxon>Dothideomycetes</taxon>
        <taxon>Pleosporomycetidae</taxon>
        <taxon>Pleosporales</taxon>
        <taxon>Massarineae</taxon>
        <taxon>Didymosphaeriaceae</taxon>
        <taxon>Karstenula</taxon>
    </lineage>
</organism>